<accession>A0AAN0NM39</accession>
<reference evidence="1" key="1">
    <citation type="submission" date="2024-08" db="EMBL/GenBank/DDBJ databases">
        <title>Phylogenomic analyses of a clade within the roseobacter group suggest taxonomic reassignments of species of the genera Aestuariivita, Citreicella, Loktanella, Nautella, Pelagibaca, Ruegeria, Thalassobius, Thiobacimonas and Tropicibacter, and the proposal o.</title>
        <authorList>
            <person name="Jeon C.O."/>
        </authorList>
    </citation>
    <scope>NUCLEOTIDE SEQUENCE</scope>
    <source>
        <strain evidence="1">SS1-5</strain>
    </source>
</reference>
<proteinExistence type="predicted"/>
<name>A0AAN0NM39_9RHOB</name>
<keyword evidence="2" id="KW-1185">Reference proteome</keyword>
<dbReference type="AlphaFoldDB" id="A0AAN0NM39"/>
<evidence type="ECO:0000313" key="1">
    <source>
        <dbReference type="EMBL" id="WZU68714.1"/>
    </source>
</evidence>
<evidence type="ECO:0000313" key="2">
    <source>
        <dbReference type="Proteomes" id="UP001470809"/>
    </source>
</evidence>
<sequence length="153" mass="16876">MLSIVGGLLLSGLTFVIGKMLSQSEKVIEQKKEVYREFLAICPTANDAATTESAELERKISEIVFPAIGLLSIYASHDVLMRCKTYFDTLDIASKSGQSGDFGSAPKFADAAHAYNLMLYDMRRDVMAWTLFSLKKQPRDGFASPLNPKNRSG</sequence>
<dbReference type="RefSeq" id="WP_342078005.1">
    <property type="nucleotide sequence ID" value="NZ_CP151767.2"/>
</dbReference>
<dbReference type="KEGG" id="yrh:AABB31_07510"/>
<evidence type="ECO:0008006" key="3">
    <source>
        <dbReference type="Google" id="ProtNLM"/>
    </source>
</evidence>
<dbReference type="Proteomes" id="UP001470809">
    <property type="component" value="Chromosome"/>
</dbReference>
<protein>
    <recommendedName>
        <fullName evidence="3">DUF4760 domain-containing protein</fullName>
    </recommendedName>
</protein>
<dbReference type="EMBL" id="CP151767">
    <property type="protein sequence ID" value="WZU68714.1"/>
    <property type="molecule type" value="Genomic_DNA"/>
</dbReference>
<organism evidence="1 2">
    <name type="scientific">Yoonia rhodophyticola</name>
    <dbReference type="NCBI Taxonomy" id="3137370"/>
    <lineage>
        <taxon>Bacteria</taxon>
        <taxon>Pseudomonadati</taxon>
        <taxon>Pseudomonadota</taxon>
        <taxon>Alphaproteobacteria</taxon>
        <taxon>Rhodobacterales</taxon>
        <taxon>Paracoccaceae</taxon>
        <taxon>Yoonia</taxon>
    </lineage>
</organism>
<gene>
    <name evidence="1" type="ORF">AABB31_07510</name>
</gene>